<organism evidence="2 3">
    <name type="scientific">Lentilactobacillus senioris DSM 24302 = JCM 17472</name>
    <dbReference type="NCBI Taxonomy" id="1423802"/>
    <lineage>
        <taxon>Bacteria</taxon>
        <taxon>Bacillati</taxon>
        <taxon>Bacillota</taxon>
        <taxon>Bacilli</taxon>
        <taxon>Lactobacillales</taxon>
        <taxon>Lactobacillaceae</taxon>
        <taxon>Lentilactobacillus</taxon>
    </lineage>
</organism>
<dbReference type="EMBL" id="AYZR01000008">
    <property type="protein sequence ID" value="KRM93424.1"/>
    <property type="molecule type" value="Genomic_DNA"/>
</dbReference>
<proteinExistence type="predicted"/>
<reference evidence="2 3" key="1">
    <citation type="journal article" date="2015" name="Genome Announc.">
        <title>Expanding the biotechnology potential of lactobacilli through comparative genomics of 213 strains and associated genera.</title>
        <authorList>
            <person name="Sun Z."/>
            <person name="Harris H.M."/>
            <person name="McCann A."/>
            <person name="Guo C."/>
            <person name="Argimon S."/>
            <person name="Zhang W."/>
            <person name="Yang X."/>
            <person name="Jeffery I.B."/>
            <person name="Cooney J.C."/>
            <person name="Kagawa T.F."/>
            <person name="Liu W."/>
            <person name="Song Y."/>
            <person name="Salvetti E."/>
            <person name="Wrobel A."/>
            <person name="Rasinkangas P."/>
            <person name="Parkhill J."/>
            <person name="Rea M.C."/>
            <person name="O'Sullivan O."/>
            <person name="Ritari J."/>
            <person name="Douillard F.P."/>
            <person name="Paul Ross R."/>
            <person name="Yang R."/>
            <person name="Briner A.E."/>
            <person name="Felis G.E."/>
            <person name="de Vos W.M."/>
            <person name="Barrangou R."/>
            <person name="Klaenhammer T.R."/>
            <person name="Caufield P.W."/>
            <person name="Cui Y."/>
            <person name="Zhang H."/>
            <person name="O'Toole P.W."/>
        </authorList>
    </citation>
    <scope>NUCLEOTIDE SEQUENCE [LARGE SCALE GENOMIC DNA]</scope>
    <source>
        <strain evidence="2 3">DSM 24302</strain>
    </source>
</reference>
<dbReference type="Gene3D" id="3.40.30.10">
    <property type="entry name" value="Glutaredoxin"/>
    <property type="match status" value="1"/>
</dbReference>
<dbReference type="Pfam" id="PF00462">
    <property type="entry name" value="Glutaredoxin"/>
    <property type="match status" value="1"/>
</dbReference>
<name>A0A0R2CQS6_9LACO</name>
<feature type="domain" description="Glutaredoxin" evidence="1">
    <location>
        <begin position="1"/>
        <end position="44"/>
    </location>
</feature>
<keyword evidence="3" id="KW-1185">Reference proteome</keyword>
<sequence>MTKRYLTEHDVAFEEHNINEQPEYINYLKSNGFQSLPVIEIEGQPAFSGFRPQQLQAVAG</sequence>
<evidence type="ECO:0000313" key="2">
    <source>
        <dbReference type="EMBL" id="KRM93424.1"/>
    </source>
</evidence>
<protein>
    <recommendedName>
        <fullName evidence="1">Glutaredoxin domain-containing protein</fullName>
    </recommendedName>
</protein>
<gene>
    <name evidence="2" type="ORF">FC56_GL000136</name>
</gene>
<evidence type="ECO:0000313" key="3">
    <source>
        <dbReference type="Proteomes" id="UP000051256"/>
    </source>
</evidence>
<dbReference type="PATRIC" id="fig|1423802.4.peg.138"/>
<dbReference type="InterPro" id="IPR036249">
    <property type="entry name" value="Thioredoxin-like_sf"/>
</dbReference>
<dbReference type="STRING" id="1423802.FC56_GL000136"/>
<accession>A0A0R2CQS6</accession>
<dbReference type="Proteomes" id="UP000051256">
    <property type="component" value="Unassembled WGS sequence"/>
</dbReference>
<evidence type="ECO:0000259" key="1">
    <source>
        <dbReference type="Pfam" id="PF00462"/>
    </source>
</evidence>
<comment type="caution">
    <text evidence="2">The sequence shown here is derived from an EMBL/GenBank/DDBJ whole genome shotgun (WGS) entry which is preliminary data.</text>
</comment>
<dbReference type="SUPFAM" id="SSF52833">
    <property type="entry name" value="Thioredoxin-like"/>
    <property type="match status" value="1"/>
</dbReference>
<dbReference type="InterPro" id="IPR002109">
    <property type="entry name" value="Glutaredoxin"/>
</dbReference>
<dbReference type="CDD" id="cd02976">
    <property type="entry name" value="NrdH"/>
    <property type="match status" value="1"/>
</dbReference>
<dbReference type="AlphaFoldDB" id="A0A0R2CQS6"/>